<accession>A0A6G1IRC2</accession>
<dbReference type="PANTHER" id="PTHR43611">
    <property type="entry name" value="ALPHA-D-GLUCOSE 1-PHOSPHATE PHOSPHATASE"/>
    <property type="match status" value="1"/>
</dbReference>
<dbReference type="OrthoDB" id="2012566at2759"/>
<gene>
    <name evidence="2" type="ORF">K458DRAFT_479954</name>
</gene>
<evidence type="ECO:0000313" key="3">
    <source>
        <dbReference type="Proteomes" id="UP000799291"/>
    </source>
</evidence>
<feature type="compositionally biased region" description="Low complexity" evidence="1">
    <location>
        <begin position="14"/>
        <end position="28"/>
    </location>
</feature>
<dbReference type="InterPro" id="IPR023198">
    <property type="entry name" value="PGP-like_dom2"/>
</dbReference>
<dbReference type="Gene3D" id="3.40.50.1000">
    <property type="entry name" value="HAD superfamily/HAD-like"/>
    <property type="match status" value="1"/>
</dbReference>
<name>A0A6G1IRC2_9PLEO</name>
<feature type="region of interest" description="Disordered" evidence="1">
    <location>
        <begin position="14"/>
        <end position="39"/>
    </location>
</feature>
<keyword evidence="3" id="KW-1185">Reference proteome</keyword>
<feature type="compositionally biased region" description="Basic and acidic residues" evidence="1">
    <location>
        <begin position="29"/>
        <end position="39"/>
    </location>
</feature>
<organism evidence="2 3">
    <name type="scientific">Lentithecium fluviatile CBS 122367</name>
    <dbReference type="NCBI Taxonomy" id="1168545"/>
    <lineage>
        <taxon>Eukaryota</taxon>
        <taxon>Fungi</taxon>
        <taxon>Dikarya</taxon>
        <taxon>Ascomycota</taxon>
        <taxon>Pezizomycotina</taxon>
        <taxon>Dothideomycetes</taxon>
        <taxon>Pleosporomycetidae</taxon>
        <taxon>Pleosporales</taxon>
        <taxon>Massarineae</taxon>
        <taxon>Lentitheciaceae</taxon>
        <taxon>Lentithecium</taxon>
    </lineage>
</organism>
<dbReference type="GO" id="GO:0016791">
    <property type="term" value="F:phosphatase activity"/>
    <property type="evidence" value="ECO:0007669"/>
    <property type="project" value="UniProtKB-ARBA"/>
</dbReference>
<dbReference type="AlphaFoldDB" id="A0A6G1IRC2"/>
<dbReference type="InterPro" id="IPR008930">
    <property type="entry name" value="Terpenoid_cyclase/PrenylTrfase"/>
</dbReference>
<dbReference type="Proteomes" id="UP000799291">
    <property type="component" value="Unassembled WGS sequence"/>
</dbReference>
<dbReference type="CDD" id="cd02603">
    <property type="entry name" value="HAD_sEH-N_like"/>
    <property type="match status" value="1"/>
</dbReference>
<dbReference type="NCBIfam" id="TIGR01509">
    <property type="entry name" value="HAD-SF-IA-v3"/>
    <property type="match status" value="1"/>
</dbReference>
<dbReference type="PANTHER" id="PTHR43611:SF3">
    <property type="entry name" value="FLAVIN MONONUCLEOTIDE HYDROLASE 1, CHLOROPLATIC"/>
    <property type="match status" value="1"/>
</dbReference>
<dbReference type="InterPro" id="IPR023214">
    <property type="entry name" value="HAD_sf"/>
</dbReference>
<dbReference type="SUPFAM" id="SSF56784">
    <property type="entry name" value="HAD-like"/>
    <property type="match status" value="1"/>
</dbReference>
<dbReference type="Gene3D" id="1.10.150.240">
    <property type="entry name" value="Putative phosphatase, domain 2"/>
    <property type="match status" value="1"/>
</dbReference>
<dbReference type="SUPFAM" id="SSF48239">
    <property type="entry name" value="Terpenoid cyclases/Protein prenyltransferases"/>
    <property type="match status" value="1"/>
</dbReference>
<evidence type="ECO:0000313" key="2">
    <source>
        <dbReference type="EMBL" id="KAF2680419.1"/>
    </source>
</evidence>
<evidence type="ECO:0000256" key="1">
    <source>
        <dbReference type="SAM" id="MobiDB-lite"/>
    </source>
</evidence>
<proteinExistence type="predicted"/>
<dbReference type="EMBL" id="MU005597">
    <property type="protein sequence ID" value="KAF2680419.1"/>
    <property type="molecule type" value="Genomic_DNA"/>
</dbReference>
<protein>
    <submittedName>
        <fullName evidence="2">HAD-like protein</fullName>
    </submittedName>
</protein>
<dbReference type="InterPro" id="IPR006439">
    <property type="entry name" value="HAD-SF_hydro_IA"/>
</dbReference>
<dbReference type="InterPro" id="IPR036412">
    <property type="entry name" value="HAD-like_sf"/>
</dbReference>
<sequence>MLFLARENVLSITSTSTPKETTTTLATPEKPKPKPDYNRPRTLILDLGDVLFHWSARDLTALSPSTFHAVILTPAWGELECGRLTEDEALELIGQELSISPDTIREAFSQCRRTLRVDQETIAALKALKEEMNGNLKVYAMTNIARDDFARLKAVLPEWDLFDGEFTSFEAGMIKPELGYYKHVMDNIKLEDPTSAIFVDDKVANVNAARSFGMHGIVFESPAALLRQLRNQLFDPVARARQYMKANARNHGSLIENGPEFRDVFSQFLIHKVLQDPSVINLSPPGTSEADINAEIEKASREAKTWNYFIGPPVGTTKTFPEDVDDTATALIAFSPPASSANPVLNRFLANRHARDALVQTYFCEKRPRVCPVVLVNVIRVFYHYNRGADIQNELRHVTNVLFNRAYIDGTAMYLSAEPFLFFLSCLVEANPGAPEVRALREPLAAALRERVGRRGDCFAVAARVLACQALGVWAGSDVAYLKELQESDGGWEVGWVCRYGRSQKRIGSRGVVTAYAIKALEQDAQASE</sequence>
<reference evidence="2" key="1">
    <citation type="journal article" date="2020" name="Stud. Mycol.">
        <title>101 Dothideomycetes genomes: a test case for predicting lifestyles and emergence of pathogens.</title>
        <authorList>
            <person name="Haridas S."/>
            <person name="Albert R."/>
            <person name="Binder M."/>
            <person name="Bloem J."/>
            <person name="Labutti K."/>
            <person name="Salamov A."/>
            <person name="Andreopoulos B."/>
            <person name="Baker S."/>
            <person name="Barry K."/>
            <person name="Bills G."/>
            <person name="Bluhm B."/>
            <person name="Cannon C."/>
            <person name="Castanera R."/>
            <person name="Culley D."/>
            <person name="Daum C."/>
            <person name="Ezra D."/>
            <person name="Gonzalez J."/>
            <person name="Henrissat B."/>
            <person name="Kuo A."/>
            <person name="Liang C."/>
            <person name="Lipzen A."/>
            <person name="Lutzoni F."/>
            <person name="Magnuson J."/>
            <person name="Mondo S."/>
            <person name="Nolan M."/>
            <person name="Ohm R."/>
            <person name="Pangilinan J."/>
            <person name="Park H.-J."/>
            <person name="Ramirez L."/>
            <person name="Alfaro M."/>
            <person name="Sun H."/>
            <person name="Tritt A."/>
            <person name="Yoshinaga Y."/>
            <person name="Zwiers L.-H."/>
            <person name="Turgeon B."/>
            <person name="Goodwin S."/>
            <person name="Spatafora J."/>
            <person name="Crous P."/>
            <person name="Grigoriev I."/>
        </authorList>
    </citation>
    <scope>NUCLEOTIDE SEQUENCE</scope>
    <source>
        <strain evidence="2">CBS 122367</strain>
    </source>
</reference>